<dbReference type="InterPro" id="IPR011042">
    <property type="entry name" value="6-blade_b-propeller_TolB-like"/>
</dbReference>
<proteinExistence type="predicted"/>
<protein>
    <submittedName>
        <fullName evidence="1">6-bladed beta-propeller</fullName>
    </submittedName>
</protein>
<dbReference type="Pfam" id="PF17170">
    <property type="entry name" value="DUF5128"/>
    <property type="match status" value="1"/>
</dbReference>
<evidence type="ECO:0000313" key="1">
    <source>
        <dbReference type="EMBL" id="MFD2937756.1"/>
    </source>
</evidence>
<gene>
    <name evidence="1" type="ORF">ACFS25_28575</name>
</gene>
<reference evidence="2" key="1">
    <citation type="journal article" date="2019" name="Int. J. Syst. Evol. Microbiol.">
        <title>The Global Catalogue of Microorganisms (GCM) 10K type strain sequencing project: providing services to taxonomists for standard genome sequencing and annotation.</title>
        <authorList>
            <consortium name="The Broad Institute Genomics Platform"/>
            <consortium name="The Broad Institute Genome Sequencing Center for Infectious Disease"/>
            <person name="Wu L."/>
            <person name="Ma J."/>
        </authorList>
    </citation>
    <scope>NUCLEOTIDE SEQUENCE [LARGE SCALE GENOMIC DNA]</scope>
    <source>
        <strain evidence="2">KCTC 52490</strain>
    </source>
</reference>
<sequence>MKHQNTIFLAVVFFLLICCSKKTNDTSNVDLSAPVEKIDLEQVNNLLNEHVIINKYVKLENIKKSYLAEVSKVVSANGFYYILDRKYSSLKLFKNDGRYINDIGHIGQGPGEYLNADDFYVHNEKVYLLSNSSRLINIYDYKGKFEKSIPLHFFAFGMTNLEKDSAAFFVNYNTSEEFSNLLFTDKDIKVSKRYFPFVRNIPSFAYSGFLEKSENVLYSNPLSDSIFTISKGRVFLSYIVDLGSNKCPEEIKADPIKLDKKIMDISYVGNPAMETKNHFIFQFVKNRLIRYCIYNKKSKNTFVNKVRVMIDTFSGPLGYRDNRIISVILTENFLNSKNIEAYNYIKTKYPKLFQTLKSLDVTDNPVLVEFSVNSN</sequence>
<keyword evidence="2" id="KW-1185">Reference proteome</keyword>
<evidence type="ECO:0000313" key="2">
    <source>
        <dbReference type="Proteomes" id="UP001597512"/>
    </source>
</evidence>
<dbReference type="Gene3D" id="2.120.10.30">
    <property type="entry name" value="TolB, C-terminal domain"/>
    <property type="match status" value="1"/>
</dbReference>
<accession>A0ABW6AR08</accession>
<dbReference type="RefSeq" id="WP_381508136.1">
    <property type="nucleotide sequence ID" value="NZ_JBHUOM010000043.1"/>
</dbReference>
<name>A0ABW6AR08_9BACT</name>
<dbReference type="Proteomes" id="UP001597512">
    <property type="component" value="Unassembled WGS sequence"/>
</dbReference>
<dbReference type="EMBL" id="JBHUOM010000043">
    <property type="protein sequence ID" value="MFD2937756.1"/>
    <property type="molecule type" value="Genomic_DNA"/>
</dbReference>
<organism evidence="1 2">
    <name type="scientific">Spirosoma flavum</name>
    <dbReference type="NCBI Taxonomy" id="2048557"/>
    <lineage>
        <taxon>Bacteria</taxon>
        <taxon>Pseudomonadati</taxon>
        <taxon>Bacteroidota</taxon>
        <taxon>Cytophagia</taxon>
        <taxon>Cytophagales</taxon>
        <taxon>Cytophagaceae</taxon>
        <taxon>Spirosoma</taxon>
    </lineage>
</organism>
<comment type="caution">
    <text evidence="1">The sequence shown here is derived from an EMBL/GenBank/DDBJ whole genome shotgun (WGS) entry which is preliminary data.</text>
</comment>